<evidence type="ECO:0000256" key="4">
    <source>
        <dbReference type="ARBA" id="ARBA00019465"/>
    </source>
</evidence>
<dbReference type="Pfam" id="PF02558">
    <property type="entry name" value="ApbA"/>
    <property type="match status" value="1"/>
</dbReference>
<feature type="domain" description="Ketopantoate reductase N-terminal" evidence="11">
    <location>
        <begin position="11"/>
        <end position="141"/>
    </location>
</feature>
<keyword evidence="7 10" id="KW-0560">Oxidoreductase</keyword>
<gene>
    <name evidence="13" type="ORF">ACFOSU_04300</name>
</gene>
<evidence type="ECO:0000256" key="7">
    <source>
        <dbReference type="ARBA" id="ARBA00023002"/>
    </source>
</evidence>
<dbReference type="InterPro" id="IPR050838">
    <property type="entry name" value="Ketopantoate_reductase"/>
</dbReference>
<dbReference type="InterPro" id="IPR036291">
    <property type="entry name" value="NAD(P)-bd_dom_sf"/>
</dbReference>
<keyword evidence="6 10" id="KW-0521">NADP</keyword>
<dbReference type="InterPro" id="IPR013752">
    <property type="entry name" value="KPA_reductase"/>
</dbReference>
<dbReference type="InterPro" id="IPR013332">
    <property type="entry name" value="KPR_N"/>
</dbReference>
<dbReference type="SUPFAM" id="SSF48179">
    <property type="entry name" value="6-phosphogluconate dehydrogenase C-terminal domain-like"/>
    <property type="match status" value="1"/>
</dbReference>
<comment type="function">
    <text evidence="10">Catalyzes the NADPH-dependent reduction of ketopantoate into pantoic acid.</text>
</comment>
<dbReference type="Pfam" id="PF08546">
    <property type="entry name" value="ApbA_C"/>
    <property type="match status" value="1"/>
</dbReference>
<sequence length="298" mass="31947">MTALSLPHWILAGAGNIGTLAASHLIDAGHGVTVLHERLNRRDKTLTFADGRPPRQLQLPCRPAASIAQPIRYLAVVCKTPYTASAIEHLPLAADATVLRLQNGMGSLDGLLPNRSTCIEAVTTSAVKGSDPVHDVVAENQTWMGGPDTPPGWYAGLAAHWPGLAWSDAIRDRQWQKLVANAAINPLTAIHDVANGRLLEVRDLRERMTAIVAEADALLQRLDPLWPGDSLANVEAIARATAGNTSSMRADVQRGAATEIDAINGWLLDQARHLGLAMPANARVVAELKRRADPQAVY</sequence>
<dbReference type="InterPro" id="IPR013328">
    <property type="entry name" value="6PGD_dom2"/>
</dbReference>
<accession>A0ABV7EMJ0</accession>
<comment type="caution">
    <text evidence="13">The sequence shown here is derived from an EMBL/GenBank/DDBJ whole genome shotgun (WGS) entry which is preliminary data.</text>
</comment>
<dbReference type="NCBIfam" id="TIGR00745">
    <property type="entry name" value="apbA_panE"/>
    <property type="match status" value="1"/>
</dbReference>
<dbReference type="EMBL" id="JBHRSS010000003">
    <property type="protein sequence ID" value="MFC3103106.1"/>
    <property type="molecule type" value="Genomic_DNA"/>
</dbReference>
<reference evidence="14" key="1">
    <citation type="journal article" date="2019" name="Int. J. Syst. Evol. Microbiol.">
        <title>The Global Catalogue of Microorganisms (GCM) 10K type strain sequencing project: providing services to taxonomists for standard genome sequencing and annotation.</title>
        <authorList>
            <consortium name="The Broad Institute Genomics Platform"/>
            <consortium name="The Broad Institute Genome Sequencing Center for Infectious Disease"/>
            <person name="Wu L."/>
            <person name="Ma J."/>
        </authorList>
    </citation>
    <scope>NUCLEOTIDE SEQUENCE [LARGE SCALE GENOMIC DNA]</scope>
    <source>
        <strain evidence="14">KCTC 52640</strain>
    </source>
</reference>
<dbReference type="SUPFAM" id="SSF51735">
    <property type="entry name" value="NAD(P)-binding Rossmann-fold domains"/>
    <property type="match status" value="1"/>
</dbReference>
<proteinExistence type="inferred from homology"/>
<dbReference type="EC" id="1.1.1.169" evidence="3 10"/>
<evidence type="ECO:0000256" key="1">
    <source>
        <dbReference type="ARBA" id="ARBA00004994"/>
    </source>
</evidence>
<evidence type="ECO:0000256" key="6">
    <source>
        <dbReference type="ARBA" id="ARBA00022857"/>
    </source>
</evidence>
<protein>
    <recommendedName>
        <fullName evidence="4 10">2-dehydropantoate 2-reductase</fullName>
        <ecNumber evidence="3 10">1.1.1.169</ecNumber>
    </recommendedName>
    <alternativeName>
        <fullName evidence="8 10">Ketopantoate reductase</fullName>
    </alternativeName>
</protein>
<evidence type="ECO:0000313" key="13">
    <source>
        <dbReference type="EMBL" id="MFC3103106.1"/>
    </source>
</evidence>
<evidence type="ECO:0000256" key="9">
    <source>
        <dbReference type="ARBA" id="ARBA00048793"/>
    </source>
</evidence>
<comment type="catalytic activity">
    <reaction evidence="9 10">
        <text>(R)-pantoate + NADP(+) = 2-dehydropantoate + NADPH + H(+)</text>
        <dbReference type="Rhea" id="RHEA:16233"/>
        <dbReference type="ChEBI" id="CHEBI:11561"/>
        <dbReference type="ChEBI" id="CHEBI:15378"/>
        <dbReference type="ChEBI" id="CHEBI:15980"/>
        <dbReference type="ChEBI" id="CHEBI:57783"/>
        <dbReference type="ChEBI" id="CHEBI:58349"/>
        <dbReference type="EC" id="1.1.1.169"/>
    </reaction>
</comment>
<dbReference type="RefSeq" id="WP_380686811.1">
    <property type="nucleotide sequence ID" value="NZ_JBHRSS010000003.1"/>
</dbReference>
<dbReference type="InterPro" id="IPR008927">
    <property type="entry name" value="6-PGluconate_DH-like_C_sf"/>
</dbReference>
<evidence type="ECO:0000313" key="14">
    <source>
        <dbReference type="Proteomes" id="UP001595462"/>
    </source>
</evidence>
<dbReference type="PANTHER" id="PTHR43765:SF2">
    <property type="entry name" value="2-DEHYDROPANTOATE 2-REDUCTASE"/>
    <property type="match status" value="1"/>
</dbReference>
<evidence type="ECO:0000256" key="8">
    <source>
        <dbReference type="ARBA" id="ARBA00032024"/>
    </source>
</evidence>
<comment type="similarity">
    <text evidence="2 10">Belongs to the ketopantoate reductase family.</text>
</comment>
<dbReference type="InterPro" id="IPR003710">
    <property type="entry name" value="ApbA"/>
</dbReference>
<evidence type="ECO:0000256" key="5">
    <source>
        <dbReference type="ARBA" id="ARBA00022655"/>
    </source>
</evidence>
<dbReference type="Gene3D" id="3.40.50.720">
    <property type="entry name" value="NAD(P)-binding Rossmann-like Domain"/>
    <property type="match status" value="1"/>
</dbReference>
<comment type="pathway">
    <text evidence="1 10">Cofactor biosynthesis; (R)-pantothenate biosynthesis; (R)-pantoate from 3-methyl-2-oxobutanoate: step 2/2.</text>
</comment>
<evidence type="ECO:0000256" key="3">
    <source>
        <dbReference type="ARBA" id="ARBA00013014"/>
    </source>
</evidence>
<feature type="domain" description="Ketopantoate reductase C-terminal" evidence="12">
    <location>
        <begin position="170"/>
        <end position="290"/>
    </location>
</feature>
<evidence type="ECO:0000259" key="11">
    <source>
        <dbReference type="Pfam" id="PF02558"/>
    </source>
</evidence>
<evidence type="ECO:0000256" key="10">
    <source>
        <dbReference type="RuleBase" id="RU362068"/>
    </source>
</evidence>
<dbReference type="PANTHER" id="PTHR43765">
    <property type="entry name" value="2-DEHYDROPANTOATE 2-REDUCTASE-RELATED"/>
    <property type="match status" value="1"/>
</dbReference>
<evidence type="ECO:0000256" key="2">
    <source>
        <dbReference type="ARBA" id="ARBA00007870"/>
    </source>
</evidence>
<evidence type="ECO:0000259" key="12">
    <source>
        <dbReference type="Pfam" id="PF08546"/>
    </source>
</evidence>
<dbReference type="Proteomes" id="UP001595462">
    <property type="component" value="Unassembled WGS sequence"/>
</dbReference>
<keyword evidence="5 10" id="KW-0566">Pantothenate biosynthesis</keyword>
<dbReference type="Gene3D" id="1.10.1040.10">
    <property type="entry name" value="N-(1-d-carboxylethyl)-l-norvaline Dehydrogenase, domain 2"/>
    <property type="match status" value="1"/>
</dbReference>
<name>A0ABV7EMJ0_9GAMM</name>
<organism evidence="13 14">
    <name type="scientific">Salinisphaera aquimarina</name>
    <dbReference type="NCBI Taxonomy" id="2094031"/>
    <lineage>
        <taxon>Bacteria</taxon>
        <taxon>Pseudomonadati</taxon>
        <taxon>Pseudomonadota</taxon>
        <taxon>Gammaproteobacteria</taxon>
        <taxon>Salinisphaerales</taxon>
        <taxon>Salinisphaeraceae</taxon>
        <taxon>Salinisphaera</taxon>
    </lineage>
</organism>
<keyword evidence="14" id="KW-1185">Reference proteome</keyword>